<evidence type="ECO:0000256" key="2">
    <source>
        <dbReference type="SAM" id="Phobius"/>
    </source>
</evidence>
<dbReference type="EMBL" id="AP017624">
    <property type="protein sequence ID" value="BAV39509.1"/>
    <property type="molecule type" value="Genomic_DNA"/>
</dbReference>
<keyword evidence="2" id="KW-0472">Membrane</keyword>
<evidence type="ECO:0000313" key="4">
    <source>
        <dbReference type="Proteomes" id="UP000218067"/>
    </source>
</evidence>
<feature type="region of interest" description="Disordered" evidence="1">
    <location>
        <begin position="191"/>
        <end position="218"/>
    </location>
</feature>
<dbReference type="AlphaFoldDB" id="A0A1B4XXI4"/>
<proteinExistence type="predicted"/>
<feature type="transmembrane region" description="Helical" evidence="2">
    <location>
        <begin position="346"/>
        <end position="369"/>
    </location>
</feature>
<feature type="transmembrane region" description="Helical" evidence="2">
    <location>
        <begin position="376"/>
        <end position="395"/>
    </location>
</feature>
<feature type="compositionally biased region" description="Basic residues" evidence="1">
    <location>
        <begin position="317"/>
        <end position="329"/>
    </location>
</feature>
<keyword evidence="2" id="KW-0812">Transmembrane</keyword>
<gene>
    <name evidence="3" type="ORF">SHTP_0104</name>
</gene>
<sequence length="428" mass="45659">MPATLSQVRAWSTEHLIDAAGYWTKTTDQWENAFFQMRNQSYALGWSGAGGDALRERTSADLPIVGAKADMLRQAAGIARNGASDISAAQRRVLYAVEDAHNAGFTVGEDLSVTDTHRSGTPAEQAARQAQAQAFAGDIRLHARQLDGADAKVAGQLTAATADLSSVGFAQNPIPATQAPTTHRNGVQLVDFKQNGGEPPPFAPWDTPDGTPLPGAPGLSPELQQMILGGDPANLTGQGLLDNLQQLMQSLPENDPRTAWLRGQVADLQAHMSDIDYARTHCTTSDWFDRTTLFASGLVSTGILTLTAETGVGGGGGRRRRGQRLRHPRRGQESARMPGRQQMTDLLVAAILAGAFGLALWGAGAFGLARRPHYPLASYLAAGGVVVALIVVLLTTGRTDWVIVSAGALALFIPLIVIRERRAERKRR</sequence>
<dbReference type="Proteomes" id="UP000218067">
    <property type="component" value="Chromosome"/>
</dbReference>
<reference evidence="3 4" key="1">
    <citation type="submission" date="2016-08" db="EMBL/GenBank/DDBJ databases">
        <title>Complete genome sequence of Mycobacterium shinshuense, a subspecies of M. ulcerans.</title>
        <authorList>
            <person name="Yoshida M."/>
            <person name="Ogura Y."/>
            <person name="Hayashi T."/>
            <person name="Hoshino Y."/>
        </authorList>
    </citation>
    <scope>NUCLEOTIDE SEQUENCE [LARGE SCALE GENOMIC DNA]</scope>
    <source>
        <strain evidence="4">ATCC 33728</strain>
    </source>
</reference>
<accession>A0A1B4XXI4</accession>
<evidence type="ECO:0000256" key="1">
    <source>
        <dbReference type="SAM" id="MobiDB-lite"/>
    </source>
</evidence>
<evidence type="ECO:0000313" key="3">
    <source>
        <dbReference type="EMBL" id="BAV39509.1"/>
    </source>
</evidence>
<feature type="region of interest" description="Disordered" evidence="1">
    <location>
        <begin position="310"/>
        <end position="339"/>
    </location>
</feature>
<feature type="transmembrane region" description="Helical" evidence="2">
    <location>
        <begin position="401"/>
        <end position="418"/>
    </location>
</feature>
<protein>
    <recommendedName>
        <fullName evidence="5">Transmembrane protein</fullName>
    </recommendedName>
</protein>
<organism evidence="3 4">
    <name type="scientific">Mycobacterium ulcerans subsp. shinshuense</name>
    <dbReference type="NCBI Taxonomy" id="1124626"/>
    <lineage>
        <taxon>Bacteria</taxon>
        <taxon>Bacillati</taxon>
        <taxon>Actinomycetota</taxon>
        <taxon>Actinomycetes</taxon>
        <taxon>Mycobacteriales</taxon>
        <taxon>Mycobacteriaceae</taxon>
        <taxon>Mycobacterium</taxon>
        <taxon>Mycobacterium ulcerans group</taxon>
    </lineage>
</organism>
<evidence type="ECO:0008006" key="5">
    <source>
        <dbReference type="Google" id="ProtNLM"/>
    </source>
</evidence>
<keyword evidence="2" id="KW-1133">Transmembrane helix</keyword>
<name>A0A1B4XXI4_MYCUL</name>